<dbReference type="PANTHER" id="PTHR33091">
    <property type="entry name" value="PROTEIN, PUTATIVE, EXPRESSED-RELATED"/>
    <property type="match status" value="1"/>
</dbReference>
<dbReference type="SUPFAM" id="SSF54654">
    <property type="entry name" value="CI-2 family of serine protease inhibitors"/>
    <property type="match status" value="1"/>
</dbReference>
<proteinExistence type="inferred from homology"/>
<evidence type="ECO:0000256" key="2">
    <source>
        <dbReference type="ARBA" id="ARBA00022690"/>
    </source>
</evidence>
<dbReference type="Gene3D" id="3.30.10.10">
    <property type="entry name" value="Trypsin Inhibitor V, subunit A"/>
    <property type="match status" value="1"/>
</dbReference>
<dbReference type="PANTHER" id="PTHR33091:SF83">
    <property type="entry name" value="SERINE PROTEASE INHIBITOR, POTATO INHIBITOR I-TYPE FAMILY PROTEIN-RELATED"/>
    <property type="match status" value="1"/>
</dbReference>
<reference evidence="5" key="1">
    <citation type="journal article" date="2017" name="Front. Plant Sci.">
        <title>Climate Clever Clovers: New Paradigm to Reduce the Environmental Footprint of Ruminants by Breeding Low Methanogenic Forages Utilizing Haplotype Variation.</title>
        <authorList>
            <person name="Kaur P."/>
            <person name="Appels R."/>
            <person name="Bayer P.E."/>
            <person name="Keeble-Gagnere G."/>
            <person name="Wang J."/>
            <person name="Hirakawa H."/>
            <person name="Shirasawa K."/>
            <person name="Vercoe P."/>
            <person name="Stefanova K."/>
            <person name="Durmic Z."/>
            <person name="Nichols P."/>
            <person name="Revell C."/>
            <person name="Isobe S.N."/>
            <person name="Edwards D."/>
            <person name="Erskine W."/>
        </authorList>
    </citation>
    <scope>NUCLEOTIDE SEQUENCE [LARGE SCALE GENOMIC DNA]</scope>
    <source>
        <strain evidence="5">cv. Daliak</strain>
    </source>
</reference>
<keyword evidence="2" id="KW-0646">Protease inhibitor</keyword>
<dbReference type="Pfam" id="PF00280">
    <property type="entry name" value="potato_inhibit"/>
    <property type="match status" value="1"/>
</dbReference>
<dbReference type="InterPro" id="IPR036354">
    <property type="entry name" value="Prot_inh_pot1_sf"/>
</dbReference>
<dbReference type="OrthoDB" id="10013825at2759"/>
<dbReference type="PROSITE" id="PS00285">
    <property type="entry name" value="POTATO_INHIBITOR"/>
    <property type="match status" value="1"/>
</dbReference>
<gene>
    <name evidence="4" type="ORF">TSUD_327060</name>
</gene>
<evidence type="ECO:0000256" key="3">
    <source>
        <dbReference type="ARBA" id="ARBA00022900"/>
    </source>
</evidence>
<dbReference type="Proteomes" id="UP000242715">
    <property type="component" value="Unassembled WGS sequence"/>
</dbReference>
<organism evidence="4 5">
    <name type="scientific">Trifolium subterraneum</name>
    <name type="common">Subterranean clover</name>
    <dbReference type="NCBI Taxonomy" id="3900"/>
    <lineage>
        <taxon>Eukaryota</taxon>
        <taxon>Viridiplantae</taxon>
        <taxon>Streptophyta</taxon>
        <taxon>Embryophyta</taxon>
        <taxon>Tracheophyta</taxon>
        <taxon>Spermatophyta</taxon>
        <taxon>Magnoliopsida</taxon>
        <taxon>eudicotyledons</taxon>
        <taxon>Gunneridae</taxon>
        <taxon>Pentapetalae</taxon>
        <taxon>rosids</taxon>
        <taxon>fabids</taxon>
        <taxon>Fabales</taxon>
        <taxon>Fabaceae</taxon>
        <taxon>Papilionoideae</taxon>
        <taxon>50 kb inversion clade</taxon>
        <taxon>NPAAA clade</taxon>
        <taxon>Hologalegina</taxon>
        <taxon>IRL clade</taxon>
        <taxon>Trifolieae</taxon>
        <taxon>Trifolium</taxon>
    </lineage>
</organism>
<comment type="similarity">
    <text evidence="1">Belongs to the protease inhibitor I13 (potato type I serine protease inhibitor) family.</text>
</comment>
<dbReference type="EMBL" id="DF974075">
    <property type="protein sequence ID" value="GAU44824.1"/>
    <property type="molecule type" value="Genomic_DNA"/>
</dbReference>
<keyword evidence="3" id="KW-0722">Serine protease inhibitor</keyword>
<dbReference type="GO" id="GO:0009611">
    <property type="term" value="P:response to wounding"/>
    <property type="evidence" value="ECO:0007669"/>
    <property type="project" value="InterPro"/>
</dbReference>
<name>A0A2Z6NK88_TRISU</name>
<accession>A0A2Z6NK88</accession>
<dbReference type="InterPro" id="IPR000864">
    <property type="entry name" value="Prot_inh_pot1"/>
</dbReference>
<keyword evidence="5" id="KW-1185">Reference proteome</keyword>
<dbReference type="GO" id="GO:0004867">
    <property type="term" value="F:serine-type endopeptidase inhibitor activity"/>
    <property type="evidence" value="ECO:0007669"/>
    <property type="project" value="UniProtKB-KW"/>
</dbReference>
<protein>
    <submittedName>
        <fullName evidence="4">Uncharacterized protein</fullName>
    </submittedName>
</protein>
<evidence type="ECO:0000313" key="5">
    <source>
        <dbReference type="Proteomes" id="UP000242715"/>
    </source>
</evidence>
<evidence type="ECO:0000256" key="1">
    <source>
        <dbReference type="ARBA" id="ARBA00008210"/>
    </source>
</evidence>
<evidence type="ECO:0000313" key="4">
    <source>
        <dbReference type="EMBL" id="GAU44824.1"/>
    </source>
</evidence>
<sequence>METRCLGKNTWPEVLGMDGDEAAKKIEIENENVDAIVVPVGYVVIMDFRCTGVWVWVDKHGIVTRVPKLG</sequence>
<dbReference type="AlphaFoldDB" id="A0A2Z6NK88"/>